<dbReference type="EMBL" id="ML208267">
    <property type="protein sequence ID" value="TFK74638.1"/>
    <property type="molecule type" value="Genomic_DNA"/>
</dbReference>
<gene>
    <name evidence="1" type="ORF">BDN72DRAFT_670115</name>
</gene>
<reference evidence="1 2" key="1">
    <citation type="journal article" date="2019" name="Nat. Ecol. Evol.">
        <title>Megaphylogeny resolves global patterns of mushroom evolution.</title>
        <authorList>
            <person name="Varga T."/>
            <person name="Krizsan K."/>
            <person name="Foldi C."/>
            <person name="Dima B."/>
            <person name="Sanchez-Garcia M."/>
            <person name="Sanchez-Ramirez S."/>
            <person name="Szollosi G.J."/>
            <person name="Szarkandi J.G."/>
            <person name="Papp V."/>
            <person name="Albert L."/>
            <person name="Andreopoulos W."/>
            <person name="Angelini C."/>
            <person name="Antonin V."/>
            <person name="Barry K.W."/>
            <person name="Bougher N.L."/>
            <person name="Buchanan P."/>
            <person name="Buyck B."/>
            <person name="Bense V."/>
            <person name="Catcheside P."/>
            <person name="Chovatia M."/>
            <person name="Cooper J."/>
            <person name="Damon W."/>
            <person name="Desjardin D."/>
            <person name="Finy P."/>
            <person name="Geml J."/>
            <person name="Haridas S."/>
            <person name="Hughes K."/>
            <person name="Justo A."/>
            <person name="Karasinski D."/>
            <person name="Kautmanova I."/>
            <person name="Kiss B."/>
            <person name="Kocsube S."/>
            <person name="Kotiranta H."/>
            <person name="LaButti K.M."/>
            <person name="Lechner B.E."/>
            <person name="Liimatainen K."/>
            <person name="Lipzen A."/>
            <person name="Lukacs Z."/>
            <person name="Mihaltcheva S."/>
            <person name="Morgado L.N."/>
            <person name="Niskanen T."/>
            <person name="Noordeloos M.E."/>
            <person name="Ohm R.A."/>
            <person name="Ortiz-Santana B."/>
            <person name="Ovrebo C."/>
            <person name="Racz N."/>
            <person name="Riley R."/>
            <person name="Savchenko A."/>
            <person name="Shiryaev A."/>
            <person name="Soop K."/>
            <person name="Spirin V."/>
            <person name="Szebenyi C."/>
            <person name="Tomsovsky M."/>
            <person name="Tulloss R.E."/>
            <person name="Uehling J."/>
            <person name="Grigoriev I.V."/>
            <person name="Vagvolgyi C."/>
            <person name="Papp T."/>
            <person name="Martin F.M."/>
            <person name="Miettinen O."/>
            <person name="Hibbett D.S."/>
            <person name="Nagy L.G."/>
        </authorList>
    </citation>
    <scope>NUCLEOTIDE SEQUENCE [LARGE SCALE GENOMIC DNA]</scope>
    <source>
        <strain evidence="1 2">NL-1719</strain>
    </source>
</reference>
<dbReference type="Proteomes" id="UP000308600">
    <property type="component" value="Unassembled WGS sequence"/>
</dbReference>
<keyword evidence="2" id="KW-1185">Reference proteome</keyword>
<accession>A0ACD3B963</accession>
<organism evidence="1 2">
    <name type="scientific">Pluteus cervinus</name>
    <dbReference type="NCBI Taxonomy" id="181527"/>
    <lineage>
        <taxon>Eukaryota</taxon>
        <taxon>Fungi</taxon>
        <taxon>Dikarya</taxon>
        <taxon>Basidiomycota</taxon>
        <taxon>Agaricomycotina</taxon>
        <taxon>Agaricomycetes</taxon>
        <taxon>Agaricomycetidae</taxon>
        <taxon>Agaricales</taxon>
        <taxon>Pluteineae</taxon>
        <taxon>Pluteaceae</taxon>
        <taxon>Pluteus</taxon>
    </lineage>
</organism>
<proteinExistence type="predicted"/>
<evidence type="ECO:0000313" key="1">
    <source>
        <dbReference type="EMBL" id="TFK74638.1"/>
    </source>
</evidence>
<protein>
    <submittedName>
        <fullName evidence="1">Alpha/beta-hydrolase</fullName>
    </submittedName>
</protein>
<evidence type="ECO:0000313" key="2">
    <source>
        <dbReference type="Proteomes" id="UP000308600"/>
    </source>
</evidence>
<name>A0ACD3B963_9AGAR</name>
<sequence>MSEAGADIPYTETLLPLPEGRTLAYDSAGDPNSLALVIFFHGVFGVGDASSLSKTLQAKGVHYVTPTLPGWGSSSARPSGASYVDTLTADITALIHHLYPDTSSHSQLSIYVSGGSYGTVPAQILYGQPFDKFPLGRQIKGLLLLAPLSPPRHDLGFNQGLSWGNWMMVGTPGHVIPGQLIPRLATAAMKPRFSTHEKATKFIRETLFDKMSKEEKVELAEYHKKNGFAEGHLQSKFGLNSWRSVNKTWAGFTEVNDVLWSDWGFVPKEIDAEGLGRHVLVVAAKGDELAPNQQADWITENYRNAELKMIEGGHLAGIYHLDEIWAKFLVDI</sequence>